<dbReference type="SUPFAM" id="SSF53720">
    <property type="entry name" value="ALDH-like"/>
    <property type="match status" value="1"/>
</dbReference>
<dbReference type="PROSITE" id="PS00687">
    <property type="entry name" value="ALDEHYDE_DEHYDR_GLU"/>
    <property type="match status" value="1"/>
</dbReference>
<dbReference type="RefSeq" id="WP_135963609.1">
    <property type="nucleotide sequence ID" value="NZ_SRXT01000003.1"/>
</dbReference>
<dbReference type="FunFam" id="3.40.605.10:FF:000007">
    <property type="entry name" value="NAD/NADP-dependent betaine aldehyde dehydrogenase"/>
    <property type="match status" value="1"/>
</dbReference>
<reference evidence="6 7" key="1">
    <citation type="submission" date="2019-04" db="EMBL/GenBank/DDBJ databases">
        <title>Sphingomonas psychrotolerans sp. nov., isolated from soil in the Tianshan Mountains, Xinjiang, China.</title>
        <authorList>
            <person name="Luo Y."/>
            <person name="Sheng H."/>
        </authorList>
    </citation>
    <scope>NUCLEOTIDE SEQUENCE [LARGE SCALE GENOMIC DNA]</scope>
    <source>
        <strain evidence="6 7">ZFGT-11</strain>
    </source>
</reference>
<dbReference type="CDD" id="cd07106">
    <property type="entry name" value="ALDH_AldA-AAD23400"/>
    <property type="match status" value="1"/>
</dbReference>
<dbReference type="Gene3D" id="3.40.605.10">
    <property type="entry name" value="Aldehyde Dehydrogenase, Chain A, domain 1"/>
    <property type="match status" value="1"/>
</dbReference>
<dbReference type="GO" id="GO:0016620">
    <property type="term" value="F:oxidoreductase activity, acting on the aldehyde or oxo group of donors, NAD or NADP as acceptor"/>
    <property type="evidence" value="ECO:0007669"/>
    <property type="project" value="InterPro"/>
</dbReference>
<protein>
    <submittedName>
        <fullName evidence="6">Aldehyde dehydrogenase family protein</fullName>
    </submittedName>
</protein>
<dbReference type="Gene3D" id="3.40.309.10">
    <property type="entry name" value="Aldehyde Dehydrogenase, Chain A, domain 2"/>
    <property type="match status" value="1"/>
</dbReference>
<dbReference type="InterPro" id="IPR016161">
    <property type="entry name" value="Ald_DH/histidinol_DH"/>
</dbReference>
<dbReference type="InterPro" id="IPR015590">
    <property type="entry name" value="Aldehyde_DH_dom"/>
</dbReference>
<evidence type="ECO:0000256" key="2">
    <source>
        <dbReference type="ARBA" id="ARBA00023002"/>
    </source>
</evidence>
<evidence type="ECO:0000313" key="7">
    <source>
        <dbReference type="Proteomes" id="UP000306147"/>
    </source>
</evidence>
<evidence type="ECO:0000313" key="6">
    <source>
        <dbReference type="EMBL" id="TGX54372.1"/>
    </source>
</evidence>
<comment type="caution">
    <text evidence="6">The sequence shown here is derived from an EMBL/GenBank/DDBJ whole genome shotgun (WGS) entry which is preliminary data.</text>
</comment>
<dbReference type="EMBL" id="SRXT01000003">
    <property type="protein sequence ID" value="TGX54372.1"/>
    <property type="molecule type" value="Genomic_DNA"/>
</dbReference>
<feature type="active site" evidence="3">
    <location>
        <position position="242"/>
    </location>
</feature>
<dbReference type="PANTHER" id="PTHR11699">
    <property type="entry name" value="ALDEHYDE DEHYDROGENASE-RELATED"/>
    <property type="match status" value="1"/>
</dbReference>
<dbReference type="InterPro" id="IPR016162">
    <property type="entry name" value="Ald_DH_N"/>
</dbReference>
<dbReference type="OrthoDB" id="9802947at2"/>
<dbReference type="InterPro" id="IPR044086">
    <property type="entry name" value="LUC3-like"/>
</dbReference>
<dbReference type="Pfam" id="PF00171">
    <property type="entry name" value="Aldedh"/>
    <property type="match status" value="1"/>
</dbReference>
<feature type="domain" description="Aldehyde dehydrogenase" evidence="5">
    <location>
        <begin position="18"/>
        <end position="463"/>
    </location>
</feature>
<proteinExistence type="inferred from homology"/>
<keyword evidence="2 4" id="KW-0560">Oxidoreductase</keyword>
<evidence type="ECO:0000256" key="1">
    <source>
        <dbReference type="ARBA" id="ARBA00009986"/>
    </source>
</evidence>
<dbReference type="InterPro" id="IPR029510">
    <property type="entry name" value="Ald_DH_CS_GLU"/>
</dbReference>
<organism evidence="6 7">
    <name type="scientific">Sphingomonas gei</name>
    <dbReference type="NCBI Taxonomy" id="1395960"/>
    <lineage>
        <taxon>Bacteria</taxon>
        <taxon>Pseudomonadati</taxon>
        <taxon>Pseudomonadota</taxon>
        <taxon>Alphaproteobacteria</taxon>
        <taxon>Sphingomonadales</taxon>
        <taxon>Sphingomonadaceae</taxon>
        <taxon>Sphingomonas</taxon>
    </lineage>
</organism>
<accession>A0A4V3QZI4</accession>
<gene>
    <name evidence="6" type="ORF">E5A73_09735</name>
</gene>
<name>A0A4V3QZI4_9SPHN</name>
<evidence type="ECO:0000256" key="4">
    <source>
        <dbReference type="RuleBase" id="RU003345"/>
    </source>
</evidence>
<evidence type="ECO:0000259" key="5">
    <source>
        <dbReference type="Pfam" id="PF00171"/>
    </source>
</evidence>
<dbReference type="AlphaFoldDB" id="A0A4V3QZI4"/>
<evidence type="ECO:0000256" key="3">
    <source>
        <dbReference type="PROSITE-ProRule" id="PRU10007"/>
    </source>
</evidence>
<sequence length="472" mass="50307">MDRQYRLLIDGELVAGASSFAVINPALDKPFAQCPKTDAAMLETAIAAAKRAFPGWAATPMNARGARVEALATALEARIPEFAALLTAEQGKPLDQATKEIRGCVFVLRTFAAMRLEPKVLRDEGGNSIIEHRTPLGVVAAITPWNFPLILLANKVGPALMAGNTMVCKPAPTTPLTTLLFGELCRQILPSGVVNIVCDENELGPALTTHPDVAKISFTGSTATGRKVLASSAASLKRVTLELGGNDAAIVLDDVDAKYAAGKVFEGAMRNAGQICVAVKRVYVPDAIYDEFCDEMARLAKAMVVDDGANQGSQIGPVQNKLQFDKVSALIEDSKSRGTVIAGGVPLDRPGYFISPTIVRDIDDEAPLVREEQFGPVLPVLRYSDVDDLIARVNGTEYGLGGTVWSNDLVRATDVAMRVTSGTVWINQLMAIDPRIPFRGLKQSGMGTEMGLEGLEEYTQAQVINAVALDAA</sequence>
<dbReference type="Proteomes" id="UP000306147">
    <property type="component" value="Unassembled WGS sequence"/>
</dbReference>
<dbReference type="InterPro" id="IPR016163">
    <property type="entry name" value="Ald_DH_C"/>
</dbReference>
<comment type="similarity">
    <text evidence="1 4">Belongs to the aldehyde dehydrogenase family.</text>
</comment>
<keyword evidence="7" id="KW-1185">Reference proteome</keyword>